<gene>
    <name evidence="1" type="ORF">LS48_01405</name>
</gene>
<accession>A0A137RMQ2</accession>
<proteinExistence type="predicted"/>
<dbReference type="InterPro" id="IPR029064">
    <property type="entry name" value="Ribosomal_eL30-like_sf"/>
</dbReference>
<evidence type="ECO:0000313" key="1">
    <source>
        <dbReference type="EMBL" id="KXO01414.1"/>
    </source>
</evidence>
<dbReference type="InterPro" id="IPR041289">
    <property type="entry name" value="Bact_RF_family3"/>
</dbReference>
<evidence type="ECO:0000313" key="2">
    <source>
        <dbReference type="Proteomes" id="UP000070138"/>
    </source>
</evidence>
<dbReference type="AlphaFoldDB" id="A0A137RMQ2"/>
<dbReference type="Gene3D" id="3.30.1330.30">
    <property type="match status" value="1"/>
</dbReference>
<organism evidence="1 2">
    <name type="scientific">Aequorivita aquimaris</name>
    <dbReference type="NCBI Taxonomy" id="1548749"/>
    <lineage>
        <taxon>Bacteria</taxon>
        <taxon>Pseudomonadati</taxon>
        <taxon>Bacteroidota</taxon>
        <taxon>Flavobacteriia</taxon>
        <taxon>Flavobacteriales</taxon>
        <taxon>Flavobacteriaceae</taxon>
        <taxon>Aequorivita</taxon>
    </lineage>
</organism>
<name>A0A137RMQ2_9FLAO</name>
<dbReference type="Proteomes" id="UP000070138">
    <property type="component" value="Unassembled WGS sequence"/>
</dbReference>
<protein>
    <submittedName>
        <fullName evidence="1">Uncharacterized protein</fullName>
    </submittedName>
</protein>
<reference evidence="1 2" key="2">
    <citation type="journal article" date="2016" name="Int. J. Syst. Evol. Microbiol.">
        <title>Vitellibacter aquimaris sp. nov., a marine bacterium isolated from seawater.</title>
        <authorList>
            <person name="Thevarajoo S."/>
            <person name="Selvaratnam C."/>
            <person name="Goh K.M."/>
            <person name="Hong K.W."/>
            <person name="Chan X.Y."/>
            <person name="Chan K.G."/>
            <person name="Chong C.S."/>
        </authorList>
    </citation>
    <scope>NUCLEOTIDE SEQUENCE [LARGE SCALE GENOMIC DNA]</scope>
    <source>
        <strain evidence="1 2">D-24</strain>
    </source>
</reference>
<dbReference type="EMBL" id="JRWG01000001">
    <property type="protein sequence ID" value="KXO01414.1"/>
    <property type="molecule type" value="Genomic_DNA"/>
</dbReference>
<sequence>MLNTHRTKPGYLKDELTLKNLIKEAEDRLMADTLKKDTTALADRLKTLAAQIDHSHNLESLLLFVNHDIAEFTRLPIQVTDRVIIDNTFTTRDLVRAMHMEANYYVLVLSQDKVRLIEAMNDKVVKEFGAPFPMQNTQFDNINTMEPVVSSRQRNLIAEFFNRVDKEVNAIRNQNPLPVLICTVGENYPEYLKIADQKDSIFDTFLNNNRIADKAQAIVSDAWKTMEAHIKERNAERKSELLKAVTHNKFLSDTNEIFKAINEGRIQTLFVEKGLFQPAVLENGKIKYVSDAERNDKDVIDDIYDEMIEMNMDFGGDVVFLPKGELAKFNGFGAITRY</sequence>
<keyword evidence="2" id="KW-1185">Reference proteome</keyword>
<dbReference type="STRING" id="1548749.LS48_01405"/>
<dbReference type="Pfam" id="PF18845">
    <property type="entry name" value="baeRF_family3"/>
    <property type="match status" value="1"/>
</dbReference>
<comment type="caution">
    <text evidence="1">The sequence shown here is derived from an EMBL/GenBank/DDBJ whole genome shotgun (WGS) entry which is preliminary data.</text>
</comment>
<reference evidence="2" key="1">
    <citation type="submission" date="2014-10" db="EMBL/GenBank/DDBJ databases">
        <title>Genome sequencing of Vitellibacter sp. D-24.</title>
        <authorList>
            <person name="Thevarajoo S."/>
            <person name="Selvaratnam C."/>
            <person name="Goh K.M."/>
            <person name="Chong C.S."/>
        </authorList>
    </citation>
    <scope>NUCLEOTIDE SEQUENCE [LARGE SCALE GENOMIC DNA]</scope>
    <source>
        <strain evidence="2">D-24</strain>
    </source>
</reference>